<accession>A0A023DKM4</accession>
<dbReference type="RefSeq" id="WP_052510076.1">
    <property type="nucleotide sequence ID" value="NZ_BAWO01000109.1"/>
</dbReference>
<dbReference type="AlphaFoldDB" id="A0A023DKM4"/>
<evidence type="ECO:0000313" key="2">
    <source>
        <dbReference type="Proteomes" id="UP000023561"/>
    </source>
</evidence>
<dbReference type="Pfam" id="PF24716">
    <property type="entry name" value="WapI"/>
    <property type="match status" value="1"/>
</dbReference>
<keyword evidence="2" id="KW-1185">Reference proteome</keyword>
<evidence type="ECO:0000313" key="1">
    <source>
        <dbReference type="EMBL" id="GAJ41839.1"/>
    </source>
</evidence>
<dbReference type="Proteomes" id="UP000023561">
    <property type="component" value="Unassembled WGS sequence"/>
</dbReference>
<sequence length="142" mass="16497">MKVFGCEEYADRSLELIITDFENEGDPFFGGCYFTGKVKLKGSGFIAETVHFHFDNHDIFHFYESLKKIYREQEGKAVFHSESKELNVVVQIYNSGGGIVQVQFKDLHSEDFFSSSLHIHISTLPYMLDQLRHHLDIFKYCS</sequence>
<dbReference type="EMBL" id="BAWO01000109">
    <property type="protein sequence ID" value="GAJ41839.1"/>
    <property type="molecule type" value="Genomic_DNA"/>
</dbReference>
<reference evidence="1 2" key="1">
    <citation type="submission" date="2014-04" db="EMBL/GenBank/DDBJ databases">
        <title>Whole genome shotgun sequence of Geobacillus caldoxylosilyticus NBRC 107762.</title>
        <authorList>
            <person name="Hosoyama A."/>
            <person name="Hosoyama Y."/>
            <person name="Katano-Makiyama Y."/>
            <person name="Tsuchikane K."/>
            <person name="Ohji S."/>
            <person name="Ichikawa N."/>
            <person name="Yamazoe A."/>
            <person name="Fujita N."/>
        </authorList>
    </citation>
    <scope>NUCLEOTIDE SEQUENCE [LARGE SCALE GENOMIC DNA]</scope>
    <source>
        <strain evidence="1 2">NBRC 107762</strain>
    </source>
</reference>
<gene>
    <name evidence="1" type="ORF">GCA01S_109_00030</name>
</gene>
<proteinExistence type="predicted"/>
<organism evidence="1 2">
    <name type="scientific">Parageobacillus caldoxylosilyticus NBRC 107762</name>
    <dbReference type="NCBI Taxonomy" id="1220594"/>
    <lineage>
        <taxon>Bacteria</taxon>
        <taxon>Bacillati</taxon>
        <taxon>Bacillota</taxon>
        <taxon>Bacilli</taxon>
        <taxon>Bacillales</taxon>
        <taxon>Anoxybacillaceae</taxon>
        <taxon>Saccharococcus</taxon>
    </lineage>
</organism>
<dbReference type="InterPro" id="IPR056510">
    <property type="entry name" value="WapI"/>
</dbReference>
<protein>
    <submittedName>
        <fullName evidence="1">Uncharacterized protein</fullName>
    </submittedName>
</protein>
<comment type="caution">
    <text evidence="1">The sequence shown here is derived from an EMBL/GenBank/DDBJ whole genome shotgun (WGS) entry which is preliminary data.</text>
</comment>
<dbReference type="OrthoDB" id="2972301at2"/>
<name>A0A023DKM4_9BACL</name>